<reference evidence="3" key="1">
    <citation type="submission" date="2022-04" db="EMBL/GenBank/DDBJ databases">
        <authorList>
            <person name="Seo M.-J."/>
        </authorList>
    </citation>
    <scope>NUCLEOTIDE SEQUENCE</scope>
    <source>
        <strain evidence="3">MBLB2552</strain>
    </source>
</reference>
<dbReference type="Pfam" id="PF00106">
    <property type="entry name" value="adh_short"/>
    <property type="match status" value="1"/>
</dbReference>
<accession>A0A9X2BTX6</accession>
<dbReference type="EMBL" id="JALPRK010000032">
    <property type="protein sequence ID" value="MCK8489920.1"/>
    <property type="molecule type" value="Genomic_DNA"/>
</dbReference>
<gene>
    <name evidence="3" type="ORF">M0651_22365</name>
</gene>
<dbReference type="PANTHER" id="PTHR24320:SF148">
    <property type="entry name" value="NAD(P)-BINDING ROSSMANN-FOLD SUPERFAMILY PROTEIN"/>
    <property type="match status" value="1"/>
</dbReference>
<name>A0A9X2BTX6_9BACL</name>
<evidence type="ECO:0000313" key="3">
    <source>
        <dbReference type="EMBL" id="MCK8489920.1"/>
    </source>
</evidence>
<dbReference type="InterPro" id="IPR002347">
    <property type="entry name" value="SDR_fam"/>
</dbReference>
<protein>
    <submittedName>
        <fullName evidence="3">Oxidoreductase</fullName>
    </submittedName>
</protein>
<dbReference type="Proteomes" id="UP001139534">
    <property type="component" value="Unassembled WGS sequence"/>
</dbReference>
<dbReference type="PANTHER" id="PTHR24320">
    <property type="entry name" value="RETINOL DEHYDROGENASE"/>
    <property type="match status" value="1"/>
</dbReference>
<sequence length="328" mass="35477">MKLQNHFEQQRPISSGFGPRTTAKEILVGQNLTGKIAIVTGGYSGLGLAAARALAAAGATVIVPARTPEKAQAALNGIPGVELERLDLIDPVSIDEFASRFLDSGRPLHILINAAGIMAAPLARDSRGVESHLAVNHLGHFQLVSKLWPALKKAGGARIVSVSSRALQLSAFHFEDPNFNTREYDKWLAYAQSKTANALFAVAMDMRGEAHRVRAFSVHPGTILTDLARHLTDDELRAMGALNELGERGFTEYNDEIKTIEEGAATLIWCSVHPQLDGKGGVYCENGDIAVITDKPHTPGVFEWAVNPADAERLWKLSEQLTGNKFTI</sequence>
<comment type="caution">
    <text evidence="3">The sequence shown here is derived from an EMBL/GenBank/DDBJ whole genome shotgun (WGS) entry which is preliminary data.</text>
</comment>
<dbReference type="SUPFAM" id="SSF51735">
    <property type="entry name" value="NAD(P)-binding Rossmann-fold domains"/>
    <property type="match status" value="1"/>
</dbReference>
<dbReference type="InterPro" id="IPR036291">
    <property type="entry name" value="NAD(P)-bd_dom_sf"/>
</dbReference>
<dbReference type="Gene3D" id="3.40.50.720">
    <property type="entry name" value="NAD(P)-binding Rossmann-like Domain"/>
    <property type="match status" value="1"/>
</dbReference>
<dbReference type="AlphaFoldDB" id="A0A9X2BTX6"/>
<keyword evidence="2" id="KW-0560">Oxidoreductase</keyword>
<comment type="similarity">
    <text evidence="1">Belongs to the short-chain dehydrogenases/reductases (SDR) family.</text>
</comment>
<dbReference type="NCBIfam" id="NF004845">
    <property type="entry name" value="PRK06196.1"/>
    <property type="match status" value="1"/>
</dbReference>
<dbReference type="PRINTS" id="PR00081">
    <property type="entry name" value="GDHRDH"/>
</dbReference>
<evidence type="ECO:0000256" key="2">
    <source>
        <dbReference type="ARBA" id="ARBA00023002"/>
    </source>
</evidence>
<keyword evidence="4" id="KW-1185">Reference proteome</keyword>
<evidence type="ECO:0000256" key="1">
    <source>
        <dbReference type="ARBA" id="ARBA00006484"/>
    </source>
</evidence>
<dbReference type="RefSeq" id="WP_248553900.1">
    <property type="nucleotide sequence ID" value="NZ_JALPRK010000032.1"/>
</dbReference>
<proteinExistence type="inferred from homology"/>
<organism evidence="3 4">
    <name type="scientific">Paenibacillus mellifer</name>
    <dbReference type="NCBI Taxonomy" id="2937794"/>
    <lineage>
        <taxon>Bacteria</taxon>
        <taxon>Bacillati</taxon>
        <taxon>Bacillota</taxon>
        <taxon>Bacilli</taxon>
        <taxon>Bacillales</taxon>
        <taxon>Paenibacillaceae</taxon>
        <taxon>Paenibacillus</taxon>
    </lineage>
</organism>
<dbReference type="GO" id="GO:0016491">
    <property type="term" value="F:oxidoreductase activity"/>
    <property type="evidence" value="ECO:0007669"/>
    <property type="project" value="UniProtKB-KW"/>
</dbReference>
<evidence type="ECO:0000313" key="4">
    <source>
        <dbReference type="Proteomes" id="UP001139534"/>
    </source>
</evidence>